<feature type="domain" description="C2H2-type" evidence="9">
    <location>
        <begin position="1276"/>
        <end position="1304"/>
    </location>
</feature>
<dbReference type="SMART" id="SM00355">
    <property type="entry name" value="ZnF_C2H2"/>
    <property type="match status" value="38"/>
</dbReference>
<keyword evidence="6" id="KW-0539">Nucleus</keyword>
<evidence type="ECO:0000256" key="7">
    <source>
        <dbReference type="PROSITE-ProRule" id="PRU00042"/>
    </source>
</evidence>
<feature type="domain" description="C2H2-type" evidence="9">
    <location>
        <begin position="1248"/>
        <end position="1275"/>
    </location>
</feature>
<feature type="domain" description="C2H2-type" evidence="9">
    <location>
        <begin position="266"/>
        <end position="288"/>
    </location>
</feature>
<evidence type="ECO:0000256" key="5">
    <source>
        <dbReference type="ARBA" id="ARBA00022833"/>
    </source>
</evidence>
<name>A0ABM1YV16_AEDAL</name>
<dbReference type="Gene3D" id="3.30.160.60">
    <property type="entry name" value="Classic Zinc Finger"/>
    <property type="match status" value="25"/>
</dbReference>
<feature type="domain" description="C2H2-type" evidence="9">
    <location>
        <begin position="792"/>
        <end position="819"/>
    </location>
</feature>
<keyword evidence="11" id="KW-1185">Reference proteome</keyword>
<evidence type="ECO:0000256" key="2">
    <source>
        <dbReference type="ARBA" id="ARBA00022723"/>
    </source>
</evidence>
<protein>
    <recommendedName>
        <fullName evidence="9">C2H2-type domain-containing protein</fullName>
    </recommendedName>
</protein>
<feature type="domain" description="C2H2-type" evidence="9">
    <location>
        <begin position="157"/>
        <end position="184"/>
    </location>
</feature>
<dbReference type="PROSITE" id="PS00028">
    <property type="entry name" value="ZINC_FINGER_C2H2_1"/>
    <property type="match status" value="28"/>
</dbReference>
<feature type="domain" description="C2H2-type" evidence="9">
    <location>
        <begin position="736"/>
        <end position="763"/>
    </location>
</feature>
<feature type="compositionally biased region" description="Basic residues" evidence="8">
    <location>
        <begin position="90"/>
        <end position="102"/>
    </location>
</feature>
<feature type="domain" description="C2H2-type" evidence="9">
    <location>
        <begin position="241"/>
        <end position="263"/>
    </location>
</feature>
<feature type="domain" description="C2H2-type" evidence="9">
    <location>
        <begin position="567"/>
        <end position="594"/>
    </location>
</feature>
<feature type="compositionally biased region" description="Basic and acidic residues" evidence="8">
    <location>
        <begin position="53"/>
        <end position="65"/>
    </location>
</feature>
<evidence type="ECO:0000256" key="6">
    <source>
        <dbReference type="ARBA" id="ARBA00023242"/>
    </source>
</evidence>
<accession>A0ABM1YV16</accession>
<feature type="domain" description="C2H2-type" evidence="9">
    <location>
        <begin position="185"/>
        <end position="212"/>
    </location>
</feature>
<dbReference type="PANTHER" id="PTHR24376:SF216">
    <property type="entry name" value="ZINC FINGER PROTEIN 420-LIKE"/>
    <property type="match status" value="1"/>
</dbReference>
<keyword evidence="5" id="KW-0862">Zinc</keyword>
<proteinExistence type="predicted"/>
<dbReference type="Pfam" id="PF13912">
    <property type="entry name" value="zf-C2H2_6"/>
    <property type="match status" value="7"/>
</dbReference>
<feature type="domain" description="C2H2-type" evidence="9">
    <location>
        <begin position="704"/>
        <end position="732"/>
    </location>
</feature>
<feature type="domain" description="C2H2-type" evidence="9">
    <location>
        <begin position="1451"/>
        <end position="1478"/>
    </location>
</feature>
<dbReference type="GeneID" id="109429860"/>
<feature type="domain" description="C2H2-type" evidence="9">
    <location>
        <begin position="1332"/>
        <end position="1355"/>
    </location>
</feature>
<evidence type="ECO:0000259" key="9">
    <source>
        <dbReference type="PROSITE" id="PS50157"/>
    </source>
</evidence>
<keyword evidence="3" id="KW-0677">Repeat</keyword>
<feature type="domain" description="C2H2-type" evidence="9">
    <location>
        <begin position="820"/>
        <end position="843"/>
    </location>
</feature>
<dbReference type="Pfam" id="PF00096">
    <property type="entry name" value="zf-C2H2"/>
    <property type="match status" value="16"/>
</dbReference>
<evidence type="ECO:0000256" key="1">
    <source>
        <dbReference type="ARBA" id="ARBA00004123"/>
    </source>
</evidence>
<feature type="domain" description="C2H2-type" evidence="9">
    <location>
        <begin position="129"/>
        <end position="156"/>
    </location>
</feature>
<dbReference type="Proteomes" id="UP000069940">
    <property type="component" value="Unassembled WGS sequence"/>
</dbReference>
<feature type="compositionally biased region" description="Basic and acidic residues" evidence="8">
    <location>
        <begin position="103"/>
        <end position="116"/>
    </location>
</feature>
<dbReference type="InterPro" id="IPR013087">
    <property type="entry name" value="Znf_C2H2_type"/>
</dbReference>
<feature type="compositionally biased region" description="Basic residues" evidence="8">
    <location>
        <begin position="41"/>
        <end position="52"/>
    </location>
</feature>
<feature type="domain" description="C2H2-type" evidence="9">
    <location>
        <begin position="1191"/>
        <end position="1213"/>
    </location>
</feature>
<feature type="compositionally biased region" description="Basic residues" evidence="8">
    <location>
        <begin position="117"/>
        <end position="126"/>
    </location>
</feature>
<evidence type="ECO:0000256" key="4">
    <source>
        <dbReference type="ARBA" id="ARBA00022771"/>
    </source>
</evidence>
<comment type="subcellular location">
    <subcellularLocation>
        <location evidence="1">Nucleus</location>
    </subcellularLocation>
</comment>
<organism evidence="10 11">
    <name type="scientific">Aedes albopictus</name>
    <name type="common">Asian tiger mosquito</name>
    <name type="synonym">Stegomyia albopicta</name>
    <dbReference type="NCBI Taxonomy" id="7160"/>
    <lineage>
        <taxon>Eukaryota</taxon>
        <taxon>Metazoa</taxon>
        <taxon>Ecdysozoa</taxon>
        <taxon>Arthropoda</taxon>
        <taxon>Hexapoda</taxon>
        <taxon>Insecta</taxon>
        <taxon>Pterygota</taxon>
        <taxon>Neoptera</taxon>
        <taxon>Endopterygota</taxon>
        <taxon>Diptera</taxon>
        <taxon>Nematocera</taxon>
        <taxon>Culicoidea</taxon>
        <taxon>Culicidae</taxon>
        <taxon>Culicinae</taxon>
        <taxon>Aedini</taxon>
        <taxon>Aedes</taxon>
        <taxon>Stegomyia</taxon>
    </lineage>
</organism>
<feature type="domain" description="C2H2-type" evidence="9">
    <location>
        <begin position="847"/>
        <end position="874"/>
    </location>
</feature>
<feature type="domain" description="C2H2-type" evidence="9">
    <location>
        <begin position="318"/>
        <end position="341"/>
    </location>
</feature>
<feature type="domain" description="C2H2-type" evidence="9">
    <location>
        <begin position="212"/>
        <end position="240"/>
    </location>
</feature>
<feature type="compositionally biased region" description="Basic and acidic residues" evidence="8">
    <location>
        <begin position="77"/>
        <end position="89"/>
    </location>
</feature>
<dbReference type="EnsemblMetazoa" id="AALFPA23_012378.R17736">
    <property type="protein sequence ID" value="AALFPA23_012378.P17736"/>
    <property type="gene ID" value="AALFPA23_012378"/>
</dbReference>
<sequence length="1546" mass="179637">MSKSDLVKVEVSTVSHTNDEAPEKLPHNEQEYRTLEDGIRNKRPVRSRKEHQSKHCDADSDDAREFGFTSGDDEDFDPSKDGGSDDGRKQRVSLGRKRRGRPRKESKESPPDGEPKKRGRPRDKSKHNVSCEICGKVFKYLYQLKPHEKLHFGIKDYECEHCHMRFVQKGAMMVHLRKHTGEKPFKCSYCPEAFKEKISLDYHTYKHTQQGAKCPLCSSVFPTSYSVKQHMKQVHTQEKPHVCQICGKGYKNRRDMVRHIEGHDRRICSVCDKVFDTMYALKTHMHVHDDGPRCSLCNRVFKSDEELQAHSKLRGRAFQCELCCYSFNKAEFLSNHHRRNHWKVLGLEQLVWNFPPRSKKPKPPKKAKAPLPIVQVEDMPKDESILVSPSVQESNTQMQLDQAVPSEPPLETDPTPMTSNEDIISCQDQSDVDEIPFVDDVSDSETADNTLSAVIETTELEHTNTDLEVKIEPEEVFVKVEDDEGHDTSDQPQALLNEFNEVDVKSEALSHSEDDDDVPLAILRQKLCPKRELKLDVEEAKQVKMKEKKLKSVAMSQQTRKRANHNLRCSVCLKFFKSRSSLKHHQKIHIGVKNFKCKICKKTFMTKGGLGAHQITHTGEKRFECTFCSARFRTQYSLDYHAFTHTQQAIKCDLCPKLLPSLHVVKLHVKSAHIKKEPFRCQICRKSFKKKESLRHHLKRHDSLPCKVCGEICKGREALVQHRKTVHRVVKKAAPLICELCGKSYATVSSLCTHRATHKEYQRFKCDQCSKAFFFKGLLESHIRVEHQGERQICPICGKLFKYGTDLRRHQRQHSEEKPFKCDQCPAAFRHMSNLRSHKATHSKTVYPCDVCRKEYRSADGLRKHKRTHTEGSRFQCEICNRKFSQKAPLVKHMTIHTLDRQLKCVVCEQIYYKKVELIIHQAKEHPNHPLIGKTIKVHTCNICGVEFTKKNLLAQHVDIHGTEYKFKCEMCDDQKFKQKAGLRHHWKHFHRIEPPKRNLAKKMKAVDTEMKVSLSGEVDNRVQIYNNIQLLQILRQKLCPKRELKLDVEEAKQVKAKEKKLKSVAMSQQTRKRANPNLRCSVCLKFFKSRSSLKHHQKIHIGVKNFKCKICKKTFMTKGGLGAHQITHTGEKRFECTFCSARFRTQYSLDYHAFTHTQQAIKCDLCPKLLPSLHVVKLHVKSAHIKKEPFRCQICRKSFKKKESLRHHLKRHDSLPCKVCGEICKGREALIQHRKTVHRVVKKAAPLICELCGKSYATVSSLCTHRATHKEYQRFKCDQCSKAFFFKGLLESHIRVEHQGERQICAICGKLFKYGTDLRRHQRQHSEEKPFKCEQCPAAFRHMSNLRSHKATHSKTVYPCDVCRKEYRSADGLRKHKRTHTEGSRFQCEICNRKFSQKAPLMKHMTIHTLDRQLKCVVCEQIYYKKVELIIHQAKEHPNHPLIGKTIKVHTCNICGMEFTKKNFLTQHVDIHGTEYKFKCEMCDDQKFKQKAGLRHHWKHFHRIEPPKRNLAKKAKAVDTEMKVPLSGEVDNRFETVARPTDTSN</sequence>
<reference evidence="10" key="2">
    <citation type="submission" date="2025-05" db="UniProtKB">
        <authorList>
            <consortium name="EnsemblMetazoa"/>
        </authorList>
    </citation>
    <scope>IDENTIFICATION</scope>
    <source>
        <strain evidence="10">Foshan</strain>
    </source>
</reference>
<evidence type="ECO:0000313" key="11">
    <source>
        <dbReference type="Proteomes" id="UP000069940"/>
    </source>
</evidence>
<feature type="domain" description="C2H2-type" evidence="9">
    <location>
        <begin position="1079"/>
        <end position="1106"/>
    </location>
</feature>
<feature type="domain" description="C2H2-type" evidence="9">
    <location>
        <begin position="875"/>
        <end position="902"/>
    </location>
</feature>
<dbReference type="PANTHER" id="PTHR24376">
    <property type="entry name" value="ZINC FINGER PROTEIN"/>
    <property type="match status" value="1"/>
</dbReference>
<feature type="domain" description="C2H2-type" evidence="9">
    <location>
        <begin position="595"/>
        <end position="622"/>
    </location>
</feature>
<keyword evidence="4 7" id="KW-0863">Zinc-finger</keyword>
<feature type="region of interest" description="Disordered" evidence="8">
    <location>
        <begin position="392"/>
        <end position="420"/>
    </location>
</feature>
<dbReference type="RefSeq" id="XP_062703513.1">
    <property type="nucleotide sequence ID" value="XM_062847529.1"/>
</dbReference>
<feature type="domain" description="C2H2-type" evidence="9">
    <location>
        <begin position="764"/>
        <end position="792"/>
    </location>
</feature>
<keyword evidence="2" id="KW-0479">Metal-binding</keyword>
<feature type="region of interest" description="Disordered" evidence="8">
    <location>
        <begin position="1"/>
        <end position="126"/>
    </location>
</feature>
<feature type="domain" description="C2H2-type" evidence="9">
    <location>
        <begin position="1359"/>
        <end position="1386"/>
    </location>
</feature>
<feature type="domain" description="C2H2-type" evidence="9">
    <location>
        <begin position="939"/>
        <end position="966"/>
    </location>
</feature>
<dbReference type="SUPFAM" id="SSF57667">
    <property type="entry name" value="beta-beta-alpha zinc fingers"/>
    <property type="match status" value="18"/>
</dbReference>
<feature type="domain" description="C2H2-type" evidence="9">
    <location>
        <begin position="1387"/>
        <end position="1414"/>
    </location>
</feature>
<feature type="domain" description="C2H2-type" evidence="9">
    <location>
        <begin position="623"/>
        <end position="650"/>
    </location>
</feature>
<feature type="compositionally biased region" description="Basic and acidic residues" evidence="8">
    <location>
        <begin position="17"/>
        <end position="40"/>
    </location>
</feature>
<reference evidence="11" key="1">
    <citation type="journal article" date="2015" name="Proc. Natl. Acad. Sci. U.S.A.">
        <title>Genome sequence of the Asian Tiger mosquito, Aedes albopictus, reveals insights into its biology, genetics, and evolution.</title>
        <authorList>
            <person name="Chen X.G."/>
            <person name="Jiang X."/>
            <person name="Gu J."/>
            <person name="Xu M."/>
            <person name="Wu Y."/>
            <person name="Deng Y."/>
            <person name="Zhang C."/>
            <person name="Bonizzoni M."/>
            <person name="Dermauw W."/>
            <person name="Vontas J."/>
            <person name="Armbruster P."/>
            <person name="Huang X."/>
            <person name="Yang Y."/>
            <person name="Zhang H."/>
            <person name="He W."/>
            <person name="Peng H."/>
            <person name="Liu Y."/>
            <person name="Wu K."/>
            <person name="Chen J."/>
            <person name="Lirakis M."/>
            <person name="Topalis P."/>
            <person name="Van Leeuwen T."/>
            <person name="Hall A.B."/>
            <person name="Jiang X."/>
            <person name="Thorpe C."/>
            <person name="Mueller R.L."/>
            <person name="Sun C."/>
            <person name="Waterhouse R.M."/>
            <person name="Yan G."/>
            <person name="Tu Z.J."/>
            <person name="Fang X."/>
            <person name="James A.A."/>
        </authorList>
    </citation>
    <scope>NUCLEOTIDE SEQUENCE [LARGE SCALE GENOMIC DNA]</scope>
    <source>
        <strain evidence="11">Foshan</strain>
    </source>
</reference>
<feature type="domain" description="C2H2-type" evidence="9">
    <location>
        <begin position="1135"/>
        <end position="1162"/>
    </location>
</feature>
<evidence type="ECO:0000313" key="10">
    <source>
        <dbReference type="EnsemblMetazoa" id="AALFPA23_012378.P17736"/>
    </source>
</evidence>
<evidence type="ECO:0000256" key="3">
    <source>
        <dbReference type="ARBA" id="ARBA00022737"/>
    </source>
</evidence>
<feature type="domain" description="C2H2-type" evidence="9">
    <location>
        <begin position="1304"/>
        <end position="1331"/>
    </location>
</feature>
<feature type="domain" description="C2H2-type" evidence="9">
    <location>
        <begin position="1107"/>
        <end position="1134"/>
    </location>
</feature>
<feature type="domain" description="C2H2-type" evidence="9">
    <location>
        <begin position="679"/>
        <end position="701"/>
    </location>
</feature>
<dbReference type="PROSITE" id="PS50157">
    <property type="entry name" value="ZINC_FINGER_C2H2_2"/>
    <property type="match status" value="30"/>
</dbReference>
<dbReference type="InterPro" id="IPR036236">
    <property type="entry name" value="Znf_C2H2_sf"/>
</dbReference>
<evidence type="ECO:0000256" key="8">
    <source>
        <dbReference type="SAM" id="MobiDB-lite"/>
    </source>
</evidence>